<dbReference type="Gene3D" id="1.10.10.10">
    <property type="entry name" value="Winged helix-like DNA-binding domain superfamily/Winged helix DNA-binding domain"/>
    <property type="match status" value="1"/>
</dbReference>
<dbReference type="SUPFAM" id="SSF46785">
    <property type="entry name" value="Winged helix' DNA-binding domain"/>
    <property type="match status" value="1"/>
</dbReference>
<keyword evidence="6" id="KW-1185">Reference proteome</keyword>
<evidence type="ECO:0000256" key="2">
    <source>
        <dbReference type="ARBA" id="ARBA00023125"/>
    </source>
</evidence>
<dbReference type="SMART" id="SM00866">
    <property type="entry name" value="UTRA"/>
    <property type="match status" value="1"/>
</dbReference>
<feature type="domain" description="HTH gntR-type" evidence="4">
    <location>
        <begin position="7"/>
        <end position="75"/>
    </location>
</feature>
<accession>A0A9J6NXH3</accession>
<dbReference type="GO" id="GO:0003677">
    <property type="term" value="F:DNA binding"/>
    <property type="evidence" value="ECO:0007669"/>
    <property type="project" value="UniProtKB-KW"/>
</dbReference>
<evidence type="ECO:0000259" key="4">
    <source>
        <dbReference type="PROSITE" id="PS50949"/>
    </source>
</evidence>
<dbReference type="InterPro" id="IPR000524">
    <property type="entry name" value="Tscrpt_reg_HTH_GntR"/>
</dbReference>
<dbReference type="PROSITE" id="PS50949">
    <property type="entry name" value="HTH_GNTR"/>
    <property type="match status" value="1"/>
</dbReference>
<dbReference type="GO" id="GO:0003700">
    <property type="term" value="F:DNA-binding transcription factor activity"/>
    <property type="evidence" value="ECO:0007669"/>
    <property type="project" value="InterPro"/>
</dbReference>
<dbReference type="PANTHER" id="PTHR44846:SF1">
    <property type="entry name" value="MANNOSYL-D-GLYCERATE TRANSPORT_METABOLISM SYSTEM REPRESSOR MNGR-RELATED"/>
    <property type="match status" value="1"/>
</dbReference>
<dbReference type="InterPro" id="IPR036390">
    <property type="entry name" value="WH_DNA-bd_sf"/>
</dbReference>
<keyword evidence="3" id="KW-0804">Transcription</keyword>
<dbReference type="Gene3D" id="3.40.1410.10">
    <property type="entry name" value="Chorismate lyase-like"/>
    <property type="match status" value="1"/>
</dbReference>
<dbReference type="PRINTS" id="PR00035">
    <property type="entry name" value="HTHGNTR"/>
</dbReference>
<dbReference type="InterPro" id="IPR050679">
    <property type="entry name" value="Bact_HTH_transcr_reg"/>
</dbReference>
<dbReference type="Pfam" id="PF07702">
    <property type="entry name" value="UTRA"/>
    <property type="match status" value="1"/>
</dbReference>
<protein>
    <submittedName>
        <fullName evidence="5">GntR family transcriptional regulator</fullName>
    </submittedName>
</protein>
<sequence>MDYKPAIPVYIQIKEDIINKIRLGIWKENEKIPSEFKLMEEYRVGRGTVREAIKLIIDEGYLYIKKGIGTFVAQKEVGISIEPFVSLTYFIKMRGLIITTKVLEKKELIVDAELSKQTGITENTKCLFVKRLRMLEERPIGLEVFHFSYNQEKYFKDYDFTNAISHYLFEELKVSVTKMNMDFEIVMAEGEEKELLQLEDKSKMIISNRIVNVNSQKEILYHLKFYCSEQLSKIGIDKFL</sequence>
<dbReference type="SMART" id="SM00345">
    <property type="entry name" value="HTH_GNTR"/>
    <property type="match status" value="1"/>
</dbReference>
<evidence type="ECO:0000256" key="1">
    <source>
        <dbReference type="ARBA" id="ARBA00023015"/>
    </source>
</evidence>
<dbReference type="Proteomes" id="UP001056429">
    <property type="component" value="Unassembled WGS sequence"/>
</dbReference>
<dbReference type="InterPro" id="IPR036388">
    <property type="entry name" value="WH-like_DNA-bd_sf"/>
</dbReference>
<dbReference type="CDD" id="cd07377">
    <property type="entry name" value="WHTH_GntR"/>
    <property type="match status" value="1"/>
</dbReference>
<keyword evidence="1" id="KW-0805">Transcription regulation</keyword>
<dbReference type="PANTHER" id="PTHR44846">
    <property type="entry name" value="MANNOSYL-D-GLYCERATE TRANSPORT/METABOLISM SYSTEM REPRESSOR MNGR-RELATED"/>
    <property type="match status" value="1"/>
</dbReference>
<dbReference type="InterPro" id="IPR011663">
    <property type="entry name" value="UTRA"/>
</dbReference>
<dbReference type="EMBL" id="JAGSOJ010000001">
    <property type="protein sequence ID" value="MCM1988325.1"/>
    <property type="molecule type" value="Genomic_DNA"/>
</dbReference>
<dbReference type="Pfam" id="PF00392">
    <property type="entry name" value="GntR"/>
    <property type="match status" value="1"/>
</dbReference>
<evidence type="ECO:0000313" key="6">
    <source>
        <dbReference type="Proteomes" id="UP001056429"/>
    </source>
</evidence>
<dbReference type="InterPro" id="IPR028978">
    <property type="entry name" value="Chorismate_lyase_/UTRA_dom_sf"/>
</dbReference>
<dbReference type="SUPFAM" id="SSF64288">
    <property type="entry name" value="Chorismate lyase-like"/>
    <property type="match status" value="1"/>
</dbReference>
<organism evidence="5 6">
    <name type="scientific">Oceanirhabdus seepicola</name>
    <dbReference type="NCBI Taxonomy" id="2828781"/>
    <lineage>
        <taxon>Bacteria</taxon>
        <taxon>Bacillati</taxon>
        <taxon>Bacillota</taxon>
        <taxon>Clostridia</taxon>
        <taxon>Eubacteriales</taxon>
        <taxon>Clostridiaceae</taxon>
        <taxon>Oceanirhabdus</taxon>
    </lineage>
</organism>
<gene>
    <name evidence="5" type="ORF">KDK92_01125</name>
</gene>
<comment type="caution">
    <text evidence="5">The sequence shown here is derived from an EMBL/GenBank/DDBJ whole genome shotgun (WGS) entry which is preliminary data.</text>
</comment>
<reference evidence="5" key="1">
    <citation type="journal article" date="2021" name="mSystems">
        <title>Bacteria and Archaea Synergistically Convert Glycine Betaine to Biogenic Methane in the Formosa Cold Seep of the South China Sea.</title>
        <authorList>
            <person name="Li L."/>
            <person name="Zhang W."/>
            <person name="Zhang S."/>
            <person name="Song L."/>
            <person name="Sun Q."/>
            <person name="Zhang H."/>
            <person name="Xiang H."/>
            <person name="Dong X."/>
        </authorList>
    </citation>
    <scope>NUCLEOTIDE SEQUENCE</scope>
    <source>
        <strain evidence="5">ZWT</strain>
    </source>
</reference>
<dbReference type="GO" id="GO:0045892">
    <property type="term" value="P:negative regulation of DNA-templated transcription"/>
    <property type="evidence" value="ECO:0007669"/>
    <property type="project" value="TreeGrafter"/>
</dbReference>
<keyword evidence="2" id="KW-0238">DNA-binding</keyword>
<dbReference type="RefSeq" id="WP_250857196.1">
    <property type="nucleotide sequence ID" value="NZ_JAGSOJ010000001.1"/>
</dbReference>
<name>A0A9J6NXH3_9CLOT</name>
<proteinExistence type="predicted"/>
<dbReference type="AlphaFoldDB" id="A0A9J6NXH3"/>
<evidence type="ECO:0000313" key="5">
    <source>
        <dbReference type="EMBL" id="MCM1988325.1"/>
    </source>
</evidence>
<reference evidence="5" key="2">
    <citation type="submission" date="2021-04" db="EMBL/GenBank/DDBJ databases">
        <authorList>
            <person name="Dong X."/>
        </authorList>
    </citation>
    <scope>NUCLEOTIDE SEQUENCE</scope>
    <source>
        <strain evidence="5">ZWT</strain>
    </source>
</reference>
<evidence type="ECO:0000256" key="3">
    <source>
        <dbReference type="ARBA" id="ARBA00023163"/>
    </source>
</evidence>